<reference evidence="2" key="1">
    <citation type="submission" date="2020-10" db="EMBL/GenBank/DDBJ databases">
        <authorList>
            <person name="Gilroy R."/>
        </authorList>
    </citation>
    <scope>NUCLEOTIDE SEQUENCE</scope>
    <source>
        <strain evidence="2">ChiHcec3-11533</strain>
    </source>
</reference>
<accession>A0A9D1LC88</accession>
<dbReference type="Proteomes" id="UP000824072">
    <property type="component" value="Unassembled WGS sequence"/>
</dbReference>
<organism evidence="2 3">
    <name type="scientific">Candidatus Pullichristensenella excrementigallinarum</name>
    <dbReference type="NCBI Taxonomy" id="2840907"/>
    <lineage>
        <taxon>Bacteria</taxon>
        <taxon>Bacillati</taxon>
        <taxon>Bacillota</taxon>
        <taxon>Clostridia</taxon>
        <taxon>Candidatus Pullichristensenella</taxon>
    </lineage>
</organism>
<sequence>MKAISIRQFAAMNMIYNRHSFSYFLDSMEKLGISNFELWTGSPHPNNFVPSLRETQNLGRTLRQRGLHIVCLTPEQCLYPHNIAVRDDQLRAYSVKYFTDYLDMAGELGVDKMLCCAGWGDYDEDVEEAWKRSMDSLEIMLRHAHKAGVELAFEILCPSESNLVYDLATTKRMMEHFQDDLFRLCVDTVPIRLSGSTLEEFFETFGKRICHVHLTDGTPTGHIPTGLGEHPVAHYLEVLQTYEYDRFVTLEIGNPAWLTKPHEATEISFNTIQKLLKA</sequence>
<protein>
    <submittedName>
        <fullName evidence="2">Sugar phosphate isomerase/epimerase</fullName>
    </submittedName>
</protein>
<proteinExistence type="predicted"/>
<evidence type="ECO:0000259" key="1">
    <source>
        <dbReference type="Pfam" id="PF01261"/>
    </source>
</evidence>
<dbReference type="Pfam" id="PF01261">
    <property type="entry name" value="AP_endonuc_2"/>
    <property type="match status" value="1"/>
</dbReference>
<feature type="domain" description="Xylose isomerase-like TIM barrel" evidence="1">
    <location>
        <begin position="28"/>
        <end position="266"/>
    </location>
</feature>
<keyword evidence="2" id="KW-0413">Isomerase</keyword>
<dbReference type="PANTHER" id="PTHR12110:SF21">
    <property type="entry name" value="XYLOSE ISOMERASE-LIKE TIM BARREL DOMAIN-CONTAINING PROTEIN"/>
    <property type="match status" value="1"/>
</dbReference>
<comment type="caution">
    <text evidence="2">The sequence shown here is derived from an EMBL/GenBank/DDBJ whole genome shotgun (WGS) entry which is preliminary data.</text>
</comment>
<reference evidence="2" key="2">
    <citation type="journal article" date="2021" name="PeerJ">
        <title>Extensive microbial diversity within the chicken gut microbiome revealed by metagenomics and culture.</title>
        <authorList>
            <person name="Gilroy R."/>
            <person name="Ravi A."/>
            <person name="Getino M."/>
            <person name="Pursley I."/>
            <person name="Horton D.L."/>
            <person name="Alikhan N.F."/>
            <person name="Baker D."/>
            <person name="Gharbi K."/>
            <person name="Hall N."/>
            <person name="Watson M."/>
            <person name="Adriaenssens E.M."/>
            <person name="Foster-Nyarko E."/>
            <person name="Jarju S."/>
            <person name="Secka A."/>
            <person name="Antonio M."/>
            <person name="Oren A."/>
            <person name="Chaudhuri R.R."/>
            <person name="La Ragione R."/>
            <person name="Hildebrand F."/>
            <person name="Pallen M.J."/>
        </authorList>
    </citation>
    <scope>NUCLEOTIDE SEQUENCE</scope>
    <source>
        <strain evidence="2">ChiHcec3-11533</strain>
    </source>
</reference>
<gene>
    <name evidence="2" type="ORF">IAB02_06415</name>
</gene>
<dbReference type="SUPFAM" id="SSF51658">
    <property type="entry name" value="Xylose isomerase-like"/>
    <property type="match status" value="1"/>
</dbReference>
<dbReference type="Gene3D" id="3.20.20.150">
    <property type="entry name" value="Divalent-metal-dependent TIM barrel enzymes"/>
    <property type="match status" value="1"/>
</dbReference>
<evidence type="ECO:0000313" key="2">
    <source>
        <dbReference type="EMBL" id="HIU34180.1"/>
    </source>
</evidence>
<dbReference type="GO" id="GO:0016853">
    <property type="term" value="F:isomerase activity"/>
    <property type="evidence" value="ECO:0007669"/>
    <property type="project" value="UniProtKB-KW"/>
</dbReference>
<dbReference type="AlphaFoldDB" id="A0A9D1LC88"/>
<evidence type="ECO:0000313" key="3">
    <source>
        <dbReference type="Proteomes" id="UP000824072"/>
    </source>
</evidence>
<name>A0A9D1LC88_9FIRM</name>
<dbReference type="InterPro" id="IPR013022">
    <property type="entry name" value="Xyl_isomerase-like_TIM-brl"/>
</dbReference>
<dbReference type="PANTHER" id="PTHR12110">
    <property type="entry name" value="HYDROXYPYRUVATE ISOMERASE"/>
    <property type="match status" value="1"/>
</dbReference>
<dbReference type="EMBL" id="DVMU01000143">
    <property type="protein sequence ID" value="HIU34180.1"/>
    <property type="molecule type" value="Genomic_DNA"/>
</dbReference>
<dbReference type="InterPro" id="IPR036237">
    <property type="entry name" value="Xyl_isomerase-like_sf"/>
</dbReference>
<dbReference type="InterPro" id="IPR050312">
    <property type="entry name" value="IolE/XylAMocC-like"/>
</dbReference>